<name>A0A2A2K4J0_9BILA</name>
<accession>A0A2A2K4J0</accession>
<dbReference type="EMBL" id="LIAE01009663">
    <property type="protein sequence ID" value="PAV68897.1"/>
    <property type="molecule type" value="Genomic_DNA"/>
</dbReference>
<sequence>MEKRDGSKAPELYVLPCAGPLQHLRCTNHDRQCRYHGVRACLTPEYPEQRKRGKEHRHSKDAAQRGHPGAGAGESVAQRRHIADREERQRDPEAEACEHEQRGGRGQHDRGAECRTHERPRAGGGDECGEGAGGEGTDLASATRESGSGARCAQRDQRGAERDADADDAGGIGKRLVPRRLGRGAGAGKPDCLQRQDREDAGHDVEDQAAEDRGEEGHEDRHRRSVTAPRPRQRPIDRKDRPHRKDEQRQPFGEAQRHHVGRGEGEHQHNHQDAGDGAGKIEDPAHAPRVIWISGLAQQQHRALAGPARLDPRAGREGGEGSAAAFADGLYPDKHAHAALSATWQTSIRPSAVTIPDIYRCALAAIASGNAVKQLAATVQKGAAVHHDRLRRETPAWSAGTIDEAARYGKRQRRSRAARRVVDRVGIAGNVGVRLEEEIVLPVHGGSSRERGEGGSSNLHPPFSSPLRSLAAGRRGGRGGGSCGGHGRERCGYRRGRGRGDGRDGDARLGVGGQLPEGIEQGQAGDLADVGRGIAAAKPADAGAREDPAAKDREILLARRSRCDGLLEAGLHFDQGQHGLAFELLALEPEAAWQEATQPDPAPAGIAVGIDDLGGEEVISGAQGSGVARAGDRSARGQLAFALERIEAFAAIDDVEAIGLRYEQLEQRQRIDAGGRAAILCLGQAHEGAHRGREFVLRAGGAALLDQCDRA</sequence>
<evidence type="ECO:0000313" key="2">
    <source>
        <dbReference type="EMBL" id="PAV68897.1"/>
    </source>
</evidence>
<feature type="region of interest" description="Disordered" evidence="1">
    <location>
        <begin position="445"/>
        <end position="507"/>
    </location>
</feature>
<evidence type="ECO:0000256" key="1">
    <source>
        <dbReference type="SAM" id="MobiDB-lite"/>
    </source>
</evidence>
<protein>
    <submittedName>
        <fullName evidence="2">Uncharacterized protein</fullName>
    </submittedName>
</protein>
<feature type="compositionally biased region" description="Basic and acidic residues" evidence="1">
    <location>
        <begin position="234"/>
        <end position="282"/>
    </location>
</feature>
<keyword evidence="3" id="KW-1185">Reference proteome</keyword>
<feature type="region of interest" description="Disordered" evidence="1">
    <location>
        <begin position="48"/>
        <end position="282"/>
    </location>
</feature>
<feature type="compositionally biased region" description="Basic and acidic residues" evidence="1">
    <location>
        <begin position="486"/>
        <end position="507"/>
    </location>
</feature>
<dbReference type="Proteomes" id="UP000218231">
    <property type="component" value="Unassembled WGS sequence"/>
</dbReference>
<feature type="compositionally biased region" description="Basic and acidic residues" evidence="1">
    <location>
        <begin position="153"/>
        <end position="163"/>
    </location>
</feature>
<feature type="compositionally biased region" description="Basic and acidic residues" evidence="1">
    <location>
        <begin position="192"/>
        <end position="222"/>
    </location>
</feature>
<reference evidence="2 3" key="1">
    <citation type="journal article" date="2017" name="Curr. Biol.">
        <title>Genome architecture and evolution of a unichromosomal asexual nematode.</title>
        <authorList>
            <person name="Fradin H."/>
            <person name="Zegar C."/>
            <person name="Gutwein M."/>
            <person name="Lucas J."/>
            <person name="Kovtun M."/>
            <person name="Corcoran D."/>
            <person name="Baugh L.R."/>
            <person name="Kiontke K."/>
            <person name="Gunsalus K."/>
            <person name="Fitch D.H."/>
            <person name="Piano F."/>
        </authorList>
    </citation>
    <scope>NUCLEOTIDE SEQUENCE [LARGE SCALE GENOMIC DNA]</scope>
    <source>
        <strain evidence="2">PF1309</strain>
    </source>
</reference>
<gene>
    <name evidence="2" type="ORF">WR25_26003</name>
</gene>
<evidence type="ECO:0000313" key="3">
    <source>
        <dbReference type="Proteomes" id="UP000218231"/>
    </source>
</evidence>
<feature type="compositionally biased region" description="Gly residues" evidence="1">
    <location>
        <begin position="122"/>
        <end position="136"/>
    </location>
</feature>
<comment type="caution">
    <text evidence="2">The sequence shown here is derived from an EMBL/GenBank/DDBJ whole genome shotgun (WGS) entry which is preliminary data.</text>
</comment>
<feature type="compositionally biased region" description="Basic and acidic residues" evidence="1">
    <location>
        <begin position="81"/>
        <end position="121"/>
    </location>
</feature>
<proteinExistence type="predicted"/>
<organism evidence="2 3">
    <name type="scientific">Diploscapter pachys</name>
    <dbReference type="NCBI Taxonomy" id="2018661"/>
    <lineage>
        <taxon>Eukaryota</taxon>
        <taxon>Metazoa</taxon>
        <taxon>Ecdysozoa</taxon>
        <taxon>Nematoda</taxon>
        <taxon>Chromadorea</taxon>
        <taxon>Rhabditida</taxon>
        <taxon>Rhabditina</taxon>
        <taxon>Rhabditomorpha</taxon>
        <taxon>Rhabditoidea</taxon>
        <taxon>Rhabditidae</taxon>
        <taxon>Diploscapter</taxon>
    </lineage>
</organism>
<dbReference type="AlphaFoldDB" id="A0A2A2K4J0"/>